<dbReference type="HOGENOM" id="CLU_2061120_0_0_1"/>
<proteinExistence type="predicted"/>
<reference evidence="2" key="1">
    <citation type="journal article" date="2014" name="Proc. Natl. Acad. Sci. U.S.A.">
        <title>Extensive sampling of basidiomycete genomes demonstrates inadequacy of the white-rot/brown-rot paradigm for wood decay fungi.</title>
        <authorList>
            <person name="Riley R."/>
            <person name="Salamov A.A."/>
            <person name="Brown D.W."/>
            <person name="Nagy L.G."/>
            <person name="Floudas D."/>
            <person name="Held B.W."/>
            <person name="Levasseur A."/>
            <person name="Lombard V."/>
            <person name="Morin E."/>
            <person name="Otillar R."/>
            <person name="Lindquist E.A."/>
            <person name="Sun H."/>
            <person name="LaButti K.M."/>
            <person name="Schmutz J."/>
            <person name="Jabbour D."/>
            <person name="Luo H."/>
            <person name="Baker S.E."/>
            <person name="Pisabarro A.G."/>
            <person name="Walton J.D."/>
            <person name="Blanchette R.A."/>
            <person name="Henrissat B."/>
            <person name="Martin F."/>
            <person name="Cullen D."/>
            <person name="Hibbett D.S."/>
            <person name="Grigoriev I.V."/>
        </authorList>
    </citation>
    <scope>NUCLEOTIDE SEQUENCE [LARGE SCALE GENOMIC DNA]</scope>
    <source>
        <strain evidence="2">FD-172 SS1</strain>
    </source>
</reference>
<organism evidence="1 2">
    <name type="scientific">Botryobasidium botryosum (strain FD-172 SS1)</name>
    <dbReference type="NCBI Taxonomy" id="930990"/>
    <lineage>
        <taxon>Eukaryota</taxon>
        <taxon>Fungi</taxon>
        <taxon>Dikarya</taxon>
        <taxon>Basidiomycota</taxon>
        <taxon>Agaricomycotina</taxon>
        <taxon>Agaricomycetes</taxon>
        <taxon>Cantharellales</taxon>
        <taxon>Botryobasidiaceae</taxon>
        <taxon>Botryobasidium</taxon>
    </lineage>
</organism>
<gene>
    <name evidence="1" type="ORF">BOTBODRAFT_27243</name>
</gene>
<evidence type="ECO:0000313" key="2">
    <source>
        <dbReference type="Proteomes" id="UP000027195"/>
    </source>
</evidence>
<name>A0A067MVT7_BOTB1</name>
<dbReference type="AlphaFoldDB" id="A0A067MVT7"/>
<accession>A0A067MVT7</accession>
<dbReference type="EMBL" id="KL198018">
    <property type="protein sequence ID" value="KDQ19818.1"/>
    <property type="molecule type" value="Genomic_DNA"/>
</dbReference>
<sequence length="119" mass="13869">MPLREELGKYEAAWLSKLLYHTRNLVLLIRELDGLDDSYTSRLFEDIVREKEVEKEDQVRITSFRTSARLEIHIWKSGVFSHARYNTFDIVDRCSILHAGSSGKLLVAVLTKCTIWVAW</sequence>
<evidence type="ECO:0000313" key="1">
    <source>
        <dbReference type="EMBL" id="KDQ19818.1"/>
    </source>
</evidence>
<dbReference type="InParanoid" id="A0A067MVT7"/>
<protein>
    <submittedName>
        <fullName evidence="1">Uncharacterized protein</fullName>
    </submittedName>
</protein>
<keyword evidence="2" id="KW-1185">Reference proteome</keyword>
<dbReference type="Proteomes" id="UP000027195">
    <property type="component" value="Unassembled WGS sequence"/>
</dbReference>